<evidence type="ECO:0000313" key="2">
    <source>
        <dbReference type="Proteomes" id="UP000325182"/>
    </source>
</evidence>
<dbReference type="EMBL" id="VTEG01000035">
    <property type="protein sequence ID" value="TYR94849.1"/>
    <property type="molecule type" value="Genomic_DNA"/>
</dbReference>
<dbReference type="RefSeq" id="WP_148955331.1">
    <property type="nucleotide sequence ID" value="NZ_VTEG01000035.1"/>
</dbReference>
<accession>A0A5D4LZ93</accession>
<dbReference type="PROSITE" id="PS51257">
    <property type="entry name" value="PROKAR_LIPOPROTEIN"/>
    <property type="match status" value="1"/>
</dbReference>
<name>A0A5D4LZ93_9BACI</name>
<reference evidence="1 2" key="1">
    <citation type="submission" date="2019-08" db="EMBL/GenBank/DDBJ databases">
        <title>Bacillus genomes from the desert of Cuatro Cienegas, Coahuila.</title>
        <authorList>
            <person name="Olmedo-Alvarez G."/>
        </authorList>
    </citation>
    <scope>NUCLEOTIDE SEQUENCE [LARGE SCALE GENOMIC DNA]</scope>
    <source>
        <strain evidence="1 2">CH128b_4D</strain>
    </source>
</reference>
<protein>
    <submittedName>
        <fullName evidence="1">Uncharacterized protein</fullName>
    </submittedName>
</protein>
<dbReference type="Proteomes" id="UP000325182">
    <property type="component" value="Unassembled WGS sequence"/>
</dbReference>
<gene>
    <name evidence="1" type="ORF">FZC84_22160</name>
</gene>
<sequence length="189" mass="21167">MMKTGFILLASLLVLVGCGTNEVVQEEETEVMEQVELPEEEVEEAPIVESEETIPEEAVIEEEQPVEESDVAEEAVEVQEEELSSITSEEVNAIVNSYIGIEDTPADVSFENGEINTTIHLESDGSIPLIDLAVNRYSQLSDELLYYEGWEVLTVTFPGVGTVSMNRMEKETNDYGDYFPMVTIEERLY</sequence>
<evidence type="ECO:0000313" key="1">
    <source>
        <dbReference type="EMBL" id="TYR94849.1"/>
    </source>
</evidence>
<proteinExistence type="predicted"/>
<organism evidence="1 2">
    <name type="scientific">Rossellomorea vietnamensis</name>
    <dbReference type="NCBI Taxonomy" id="218284"/>
    <lineage>
        <taxon>Bacteria</taxon>
        <taxon>Bacillati</taxon>
        <taxon>Bacillota</taxon>
        <taxon>Bacilli</taxon>
        <taxon>Bacillales</taxon>
        <taxon>Bacillaceae</taxon>
        <taxon>Rossellomorea</taxon>
    </lineage>
</organism>
<dbReference type="AlphaFoldDB" id="A0A5D4LZ93"/>
<comment type="caution">
    <text evidence="1">The sequence shown here is derived from an EMBL/GenBank/DDBJ whole genome shotgun (WGS) entry which is preliminary data.</text>
</comment>